<keyword evidence="1" id="KW-0472">Membrane</keyword>
<dbReference type="Pfam" id="PF07786">
    <property type="entry name" value="HGSNAT_cat"/>
    <property type="match status" value="1"/>
</dbReference>
<keyword evidence="1" id="KW-1133">Transmembrane helix</keyword>
<feature type="transmembrane region" description="Helical" evidence="1">
    <location>
        <begin position="337"/>
        <end position="359"/>
    </location>
</feature>
<protein>
    <submittedName>
        <fullName evidence="3">DUF1624 domain-containing protein</fullName>
    </submittedName>
</protein>
<feature type="transmembrane region" description="Helical" evidence="1">
    <location>
        <begin position="29"/>
        <end position="53"/>
    </location>
</feature>
<feature type="transmembrane region" description="Helical" evidence="1">
    <location>
        <begin position="261"/>
        <end position="282"/>
    </location>
</feature>
<organism evidence="3 4">
    <name type="scientific">Humisphaera borealis</name>
    <dbReference type="NCBI Taxonomy" id="2807512"/>
    <lineage>
        <taxon>Bacteria</taxon>
        <taxon>Pseudomonadati</taxon>
        <taxon>Planctomycetota</taxon>
        <taxon>Phycisphaerae</taxon>
        <taxon>Tepidisphaerales</taxon>
        <taxon>Tepidisphaeraceae</taxon>
        <taxon>Humisphaera</taxon>
    </lineage>
</organism>
<feature type="transmembrane region" description="Helical" evidence="1">
    <location>
        <begin position="97"/>
        <end position="113"/>
    </location>
</feature>
<dbReference type="AlphaFoldDB" id="A0A7M2WVF2"/>
<evidence type="ECO:0000313" key="4">
    <source>
        <dbReference type="Proteomes" id="UP000593765"/>
    </source>
</evidence>
<dbReference type="Proteomes" id="UP000593765">
    <property type="component" value="Chromosome"/>
</dbReference>
<evidence type="ECO:0000256" key="1">
    <source>
        <dbReference type="SAM" id="Phobius"/>
    </source>
</evidence>
<name>A0A7M2WVF2_9BACT</name>
<feature type="transmembrane region" description="Helical" evidence="1">
    <location>
        <begin position="221"/>
        <end position="241"/>
    </location>
</feature>
<gene>
    <name evidence="3" type="ORF">IPV69_24915</name>
</gene>
<proteinExistence type="predicted"/>
<feature type="transmembrane region" description="Helical" evidence="1">
    <location>
        <begin position="74"/>
        <end position="91"/>
    </location>
</feature>
<dbReference type="InterPro" id="IPR012429">
    <property type="entry name" value="HGSNAT_cat"/>
</dbReference>
<keyword evidence="4" id="KW-1185">Reference proteome</keyword>
<reference evidence="3 4" key="1">
    <citation type="submission" date="2020-10" db="EMBL/GenBank/DDBJ databases">
        <title>Wide distribution of Phycisphaera-like planctomycetes from WD2101 soil group in peatlands and genome analysis of the first cultivated representative.</title>
        <authorList>
            <person name="Dedysh S.N."/>
            <person name="Beletsky A.V."/>
            <person name="Ivanova A."/>
            <person name="Kulichevskaya I.S."/>
            <person name="Suzina N.E."/>
            <person name="Philippov D.A."/>
            <person name="Rakitin A.L."/>
            <person name="Mardanov A.V."/>
            <person name="Ravin N.V."/>
        </authorList>
    </citation>
    <scope>NUCLEOTIDE SEQUENCE [LARGE SCALE GENOMIC DNA]</scope>
    <source>
        <strain evidence="3 4">M1803</strain>
    </source>
</reference>
<dbReference type="RefSeq" id="WP_206292441.1">
    <property type="nucleotide sequence ID" value="NZ_CP063458.1"/>
</dbReference>
<evidence type="ECO:0000313" key="3">
    <source>
        <dbReference type="EMBL" id="QOV89403.1"/>
    </source>
</evidence>
<feature type="domain" description="Heparan-alpha-glucosaminide N-acetyltransferase catalytic" evidence="2">
    <location>
        <begin position="2"/>
        <end position="194"/>
    </location>
</feature>
<keyword evidence="1" id="KW-0812">Transmembrane</keyword>
<feature type="transmembrane region" description="Helical" evidence="1">
    <location>
        <begin position="159"/>
        <end position="180"/>
    </location>
</feature>
<accession>A0A7M2WVF2</accession>
<sequence length="379" mass="41859">MRYGSIDILRTVAIFVMVFVHFGENLSGYTLPIAGLGAPLFAFLSGVSYVLWVNGQHARGASELKITKVSVRRGLFVFVTGFVFNVFVWLPEDTFNWDVLTFIGAALLLLNLLRKLPLSISVLVAVLALGISPILRGLAHYPSYWVNGYYDADLTLSDVLIGFFTTGYFPLFPWIAYSIAGLVTATLMFPPADSALDATPGVGLSPAGPATLPATPSWRSVLMVGLGMIATSAVLLAVRPFVPTPVGKHLLGGWTMFPPTIEYVLATMGMALSLFGVGHRWIDDNPRILRHTGLLSIAKTFSRYSLTIYVLHHVVHLWPLWIYGLAMGQEPTHYWKIAMPMSMSMPLAALFLGCCYAWFRWVGSDERRGIESMMRWVCD</sequence>
<feature type="transmembrane region" description="Helical" evidence="1">
    <location>
        <begin position="120"/>
        <end position="139"/>
    </location>
</feature>
<feature type="transmembrane region" description="Helical" evidence="1">
    <location>
        <begin position="303"/>
        <end position="325"/>
    </location>
</feature>
<evidence type="ECO:0000259" key="2">
    <source>
        <dbReference type="Pfam" id="PF07786"/>
    </source>
</evidence>
<dbReference type="EMBL" id="CP063458">
    <property type="protein sequence ID" value="QOV89403.1"/>
    <property type="molecule type" value="Genomic_DNA"/>
</dbReference>
<dbReference type="KEGG" id="hbs:IPV69_24915"/>